<evidence type="ECO:0000256" key="1">
    <source>
        <dbReference type="SAM" id="Phobius"/>
    </source>
</evidence>
<protein>
    <submittedName>
        <fullName evidence="2">Monovalent cation/H(+) antiporter subunit G</fullName>
    </submittedName>
</protein>
<accession>A0A923SC75</accession>
<dbReference type="PANTHER" id="PTHR34703:SF1">
    <property type="entry name" value="ANTIPORTER SUBUNIT MNHG2-RELATED"/>
    <property type="match status" value="1"/>
</dbReference>
<dbReference type="RefSeq" id="WP_187077346.1">
    <property type="nucleotide sequence ID" value="NZ_JACORT010000007.1"/>
</dbReference>
<sequence>MIVQVLVALLLLASGALVLTAALGLWRLEDFFLRMHAPALANTLASWAVALASIVYFTAGTGRLALHQWVIVVVLCITVPITTAVVARAALFRTRVERMLTKAADATRGDPPPS</sequence>
<keyword evidence="1" id="KW-1133">Transmembrane helix</keyword>
<evidence type="ECO:0000313" key="3">
    <source>
        <dbReference type="Proteomes" id="UP000608513"/>
    </source>
</evidence>
<feature type="transmembrane region" description="Helical" evidence="1">
    <location>
        <begin position="69"/>
        <end position="91"/>
    </location>
</feature>
<feature type="transmembrane region" description="Helical" evidence="1">
    <location>
        <begin position="6"/>
        <end position="26"/>
    </location>
</feature>
<name>A0A923SC75_9BURK</name>
<dbReference type="AlphaFoldDB" id="A0A923SC75"/>
<organism evidence="2 3">
    <name type="scientific">Ramlibacter cellulosilyticus</name>
    <dbReference type="NCBI Taxonomy" id="2764187"/>
    <lineage>
        <taxon>Bacteria</taxon>
        <taxon>Pseudomonadati</taxon>
        <taxon>Pseudomonadota</taxon>
        <taxon>Betaproteobacteria</taxon>
        <taxon>Burkholderiales</taxon>
        <taxon>Comamonadaceae</taxon>
        <taxon>Ramlibacter</taxon>
    </lineage>
</organism>
<dbReference type="Pfam" id="PF03334">
    <property type="entry name" value="PhaG_MnhG_YufB"/>
    <property type="match status" value="1"/>
</dbReference>
<keyword evidence="3" id="KW-1185">Reference proteome</keyword>
<keyword evidence="1" id="KW-0812">Transmembrane</keyword>
<evidence type="ECO:0000313" key="2">
    <source>
        <dbReference type="EMBL" id="MBC5784599.1"/>
    </source>
</evidence>
<dbReference type="PANTHER" id="PTHR34703">
    <property type="entry name" value="ANTIPORTER SUBUNIT MNHG2-RELATED"/>
    <property type="match status" value="1"/>
</dbReference>
<dbReference type="EMBL" id="JACORT010000007">
    <property type="protein sequence ID" value="MBC5784599.1"/>
    <property type="molecule type" value="Genomic_DNA"/>
</dbReference>
<dbReference type="GO" id="GO:0015385">
    <property type="term" value="F:sodium:proton antiporter activity"/>
    <property type="evidence" value="ECO:0007669"/>
    <property type="project" value="TreeGrafter"/>
</dbReference>
<proteinExistence type="predicted"/>
<dbReference type="Proteomes" id="UP000608513">
    <property type="component" value="Unassembled WGS sequence"/>
</dbReference>
<feature type="transmembrane region" description="Helical" evidence="1">
    <location>
        <begin position="38"/>
        <end position="57"/>
    </location>
</feature>
<keyword evidence="1" id="KW-0472">Membrane</keyword>
<dbReference type="InterPro" id="IPR005133">
    <property type="entry name" value="PhaG_MnhG_YufB"/>
</dbReference>
<comment type="caution">
    <text evidence="2">The sequence shown here is derived from an EMBL/GenBank/DDBJ whole genome shotgun (WGS) entry which is preliminary data.</text>
</comment>
<gene>
    <name evidence="2" type="ORF">H8N03_16745</name>
</gene>
<reference evidence="2" key="1">
    <citation type="submission" date="2020-08" db="EMBL/GenBank/DDBJ databases">
        <title>Ramlibacter sp. USB13 16S ribosomal RNA gene genome sequencing and assembly.</title>
        <authorList>
            <person name="Kang M."/>
        </authorList>
    </citation>
    <scope>NUCLEOTIDE SEQUENCE</scope>
    <source>
        <strain evidence="2">USB13</strain>
    </source>
</reference>